<name>A0AAI8YLT6_9PEZI</name>
<proteinExistence type="predicted"/>
<dbReference type="GO" id="GO:0005634">
    <property type="term" value="C:nucleus"/>
    <property type="evidence" value="ECO:0007669"/>
    <property type="project" value="TreeGrafter"/>
</dbReference>
<keyword evidence="3" id="KW-1185">Reference proteome</keyword>
<dbReference type="GO" id="GO:0006098">
    <property type="term" value="P:pentose-phosphate shunt"/>
    <property type="evidence" value="ECO:0007669"/>
    <property type="project" value="TreeGrafter"/>
</dbReference>
<dbReference type="Gene3D" id="3.40.50.970">
    <property type="match status" value="1"/>
</dbReference>
<organism evidence="2 3">
    <name type="scientific">Anthostomella pinea</name>
    <dbReference type="NCBI Taxonomy" id="933095"/>
    <lineage>
        <taxon>Eukaryota</taxon>
        <taxon>Fungi</taxon>
        <taxon>Dikarya</taxon>
        <taxon>Ascomycota</taxon>
        <taxon>Pezizomycotina</taxon>
        <taxon>Sordariomycetes</taxon>
        <taxon>Xylariomycetidae</taxon>
        <taxon>Xylariales</taxon>
        <taxon>Xylariaceae</taxon>
        <taxon>Anthostomella</taxon>
    </lineage>
</organism>
<dbReference type="Proteomes" id="UP001295740">
    <property type="component" value="Unassembled WGS sequence"/>
</dbReference>
<comment type="caution">
    <text evidence="2">The sequence shown here is derived from an EMBL/GenBank/DDBJ whole genome shotgun (WGS) entry which is preliminary data.</text>
</comment>
<dbReference type="GO" id="GO:0005829">
    <property type="term" value="C:cytosol"/>
    <property type="evidence" value="ECO:0007669"/>
    <property type="project" value="TreeGrafter"/>
</dbReference>
<dbReference type="EMBL" id="CAUWAG010000012">
    <property type="protein sequence ID" value="CAJ2509497.1"/>
    <property type="molecule type" value="Genomic_DNA"/>
</dbReference>
<accession>A0AAI8YLT6</accession>
<dbReference type="AlphaFoldDB" id="A0AAI8YLT6"/>
<evidence type="ECO:0000313" key="2">
    <source>
        <dbReference type="EMBL" id="CAJ2509497.1"/>
    </source>
</evidence>
<dbReference type="SUPFAM" id="SSF52518">
    <property type="entry name" value="Thiamin diphosphate-binding fold (THDP-binding)"/>
    <property type="match status" value="1"/>
</dbReference>
<evidence type="ECO:0000313" key="3">
    <source>
        <dbReference type="Proteomes" id="UP001295740"/>
    </source>
</evidence>
<dbReference type="GO" id="GO:0004802">
    <property type="term" value="F:transketolase activity"/>
    <property type="evidence" value="ECO:0007669"/>
    <property type="project" value="TreeGrafter"/>
</dbReference>
<evidence type="ECO:0000259" key="1">
    <source>
        <dbReference type="Pfam" id="PF00456"/>
    </source>
</evidence>
<reference evidence="2" key="1">
    <citation type="submission" date="2023-10" db="EMBL/GenBank/DDBJ databases">
        <authorList>
            <person name="Hackl T."/>
        </authorList>
    </citation>
    <scope>NUCLEOTIDE SEQUENCE</scope>
</reference>
<dbReference type="InterPro" id="IPR033247">
    <property type="entry name" value="Transketolase_fam"/>
</dbReference>
<dbReference type="PANTHER" id="PTHR43522:SF6">
    <property type="entry name" value="TRANSKETOLASE-LIKE PYRIMIDINE-BINDING DOMAIN-CONTAINING PROTEIN-RELATED"/>
    <property type="match status" value="1"/>
</dbReference>
<gene>
    <name evidence="2" type="ORF">KHLLAP_LOCUS9965</name>
</gene>
<dbReference type="InterPro" id="IPR005474">
    <property type="entry name" value="Transketolase_N"/>
</dbReference>
<dbReference type="PANTHER" id="PTHR43522">
    <property type="entry name" value="TRANSKETOLASE"/>
    <property type="match status" value="1"/>
</dbReference>
<dbReference type="Pfam" id="PF00456">
    <property type="entry name" value="Transketolase_N"/>
    <property type="match status" value="1"/>
</dbReference>
<dbReference type="InterPro" id="IPR029061">
    <property type="entry name" value="THDP-binding"/>
</dbReference>
<protein>
    <submittedName>
        <fullName evidence="2">Uu.00g145230.m01.CDS01</fullName>
    </submittedName>
</protein>
<sequence>MPLPIHIPAPDSPSKQLQSYHSAYPDARCLGHPEWEIEGTGVATGPLAQDVAHAADLVMTTKNRRDVRPPLFERRLQHDFCMVGDACLKEGIGLDGISTTAKFIGDGSIGLANIVHVSAEMCACGWAVVVVANGSYGFGGIIETLRHARMGQTEKSTFVNICTIVGLGSAVAGNAVAHGATSDAEESLILRGPVDLTPRRASSLGTHPELAMKFRDHVLGMLPAGLESSYSRELPGQDDGFAGVVRYGIQPDRAEDQDRLGLHGRPVAVGQYGVVG</sequence>
<feature type="domain" description="Transketolase N-terminal" evidence="1">
    <location>
        <begin position="15"/>
        <end position="192"/>
    </location>
</feature>